<feature type="transmembrane region" description="Helical" evidence="5">
    <location>
        <begin position="226"/>
        <end position="246"/>
    </location>
</feature>
<comment type="subcellular location">
    <subcellularLocation>
        <location evidence="1">Membrane</location>
        <topology evidence="1">Multi-pass membrane protein</topology>
    </subcellularLocation>
</comment>
<dbReference type="GO" id="GO:0046873">
    <property type="term" value="F:metal ion transmembrane transporter activity"/>
    <property type="evidence" value="ECO:0007669"/>
    <property type="project" value="InterPro"/>
</dbReference>
<evidence type="ECO:0000256" key="2">
    <source>
        <dbReference type="ARBA" id="ARBA00022692"/>
    </source>
</evidence>
<dbReference type="InterPro" id="IPR003689">
    <property type="entry name" value="ZIP"/>
</dbReference>
<keyword evidence="3 5" id="KW-1133">Transmembrane helix</keyword>
<feature type="transmembrane region" description="Helical" evidence="5">
    <location>
        <begin position="193"/>
        <end position="214"/>
    </location>
</feature>
<evidence type="ECO:0008006" key="8">
    <source>
        <dbReference type="Google" id="ProtNLM"/>
    </source>
</evidence>
<feature type="transmembrane region" description="Helical" evidence="5">
    <location>
        <begin position="6"/>
        <end position="27"/>
    </location>
</feature>
<feature type="transmembrane region" description="Helical" evidence="5">
    <location>
        <begin position="166"/>
        <end position="187"/>
    </location>
</feature>
<sequence length="247" mass="26850">MNPFLVTLASTFLITLLSLSGSILLFLKDHFIQKISLFLVALAAAALLGTAFLHILPEVLKEELPEQAFLIPLIGFVAFYIGEKLLHLHHATEEQKEHAPRELGILSLSGDFIHNFVDGVILAAAFLVDIKLGLVTTAAVALHEIPQEIAEFGVLLYAGFSKARALALNFLSATAIIVGGIGGFLAQDILLSFIPYVLLFAVGSFLYLGATDFVPEFKNERAPGKIFGLSLVFFAGLAFMWFLTFVK</sequence>
<evidence type="ECO:0000313" key="7">
    <source>
        <dbReference type="Proteomes" id="UP000177281"/>
    </source>
</evidence>
<dbReference type="EMBL" id="MFFB01000008">
    <property type="protein sequence ID" value="OGE94756.1"/>
    <property type="molecule type" value="Genomic_DNA"/>
</dbReference>
<dbReference type="AlphaFoldDB" id="A0A1F5PXW1"/>
<evidence type="ECO:0000256" key="1">
    <source>
        <dbReference type="ARBA" id="ARBA00004141"/>
    </source>
</evidence>
<evidence type="ECO:0000256" key="5">
    <source>
        <dbReference type="SAM" id="Phobius"/>
    </source>
</evidence>
<dbReference type="GO" id="GO:0016020">
    <property type="term" value="C:membrane"/>
    <property type="evidence" value="ECO:0007669"/>
    <property type="project" value="UniProtKB-SubCell"/>
</dbReference>
<gene>
    <name evidence="6" type="ORF">A3B10_02255</name>
</gene>
<proteinExistence type="predicted"/>
<comment type="caution">
    <text evidence="6">The sequence shown here is derived from an EMBL/GenBank/DDBJ whole genome shotgun (WGS) entry which is preliminary data.</text>
</comment>
<name>A0A1F5PXW1_9BACT</name>
<accession>A0A1F5PXW1</accession>
<dbReference type="Pfam" id="PF02535">
    <property type="entry name" value="Zip"/>
    <property type="match status" value="1"/>
</dbReference>
<evidence type="ECO:0000256" key="3">
    <source>
        <dbReference type="ARBA" id="ARBA00022989"/>
    </source>
</evidence>
<evidence type="ECO:0000256" key="4">
    <source>
        <dbReference type="ARBA" id="ARBA00023136"/>
    </source>
</evidence>
<feature type="transmembrane region" description="Helical" evidence="5">
    <location>
        <begin position="36"/>
        <end position="56"/>
    </location>
</feature>
<evidence type="ECO:0000313" key="6">
    <source>
        <dbReference type="EMBL" id="OGE94756.1"/>
    </source>
</evidence>
<protein>
    <recommendedName>
        <fullName evidence="8">ZIP family metal transporter</fullName>
    </recommendedName>
</protein>
<dbReference type="PANTHER" id="PTHR16950:SF16">
    <property type="entry name" value="ZINC TRANSPORTER ZIP13"/>
    <property type="match status" value="1"/>
</dbReference>
<feature type="transmembrane region" description="Helical" evidence="5">
    <location>
        <begin position="68"/>
        <end position="86"/>
    </location>
</feature>
<dbReference type="Proteomes" id="UP000177281">
    <property type="component" value="Unassembled WGS sequence"/>
</dbReference>
<reference evidence="6 7" key="1">
    <citation type="journal article" date="2016" name="Nat. Commun.">
        <title>Thousands of microbial genomes shed light on interconnected biogeochemical processes in an aquifer system.</title>
        <authorList>
            <person name="Anantharaman K."/>
            <person name="Brown C.T."/>
            <person name="Hug L.A."/>
            <person name="Sharon I."/>
            <person name="Castelle C.J."/>
            <person name="Probst A.J."/>
            <person name="Thomas B.C."/>
            <person name="Singh A."/>
            <person name="Wilkins M.J."/>
            <person name="Karaoz U."/>
            <person name="Brodie E.L."/>
            <person name="Williams K.H."/>
            <person name="Hubbard S.S."/>
            <person name="Banfield J.F."/>
        </authorList>
    </citation>
    <scope>NUCLEOTIDE SEQUENCE [LARGE SCALE GENOMIC DNA]</scope>
</reference>
<keyword evidence="2 5" id="KW-0812">Transmembrane</keyword>
<keyword evidence="4 5" id="KW-0472">Membrane</keyword>
<dbReference type="PANTHER" id="PTHR16950">
    <property type="entry name" value="ZINC TRANSPORTER SLC39A7 HISTIDINE-RICH MEMBRANE PROTEIN KE4"/>
    <property type="match status" value="1"/>
</dbReference>
<organism evidence="6 7">
    <name type="scientific">Candidatus Doudnabacteria bacterium RIFCSPLOWO2_01_FULL_44_21</name>
    <dbReference type="NCBI Taxonomy" id="1817841"/>
    <lineage>
        <taxon>Bacteria</taxon>
        <taxon>Candidatus Doudnaibacteriota</taxon>
    </lineage>
</organism>
<dbReference type="STRING" id="1817841.A3B10_02255"/>